<name>A0AB39Y2I7_9ACTN</name>
<protein>
    <submittedName>
        <fullName evidence="3">Lipopolysaccharide biosynthesis protein</fullName>
    </submittedName>
</protein>
<organism evidence="3">
    <name type="scientific">Streptomyces sp. R33</name>
    <dbReference type="NCBI Taxonomy" id="3238629"/>
    <lineage>
        <taxon>Bacteria</taxon>
        <taxon>Bacillati</taxon>
        <taxon>Actinomycetota</taxon>
        <taxon>Actinomycetes</taxon>
        <taxon>Kitasatosporales</taxon>
        <taxon>Streptomycetaceae</taxon>
        <taxon>Streptomyces</taxon>
    </lineage>
</organism>
<dbReference type="InterPro" id="IPR050445">
    <property type="entry name" value="Bact_polysacc_biosynth/exp"/>
</dbReference>
<dbReference type="PANTHER" id="PTHR32309:SF31">
    <property type="entry name" value="CAPSULAR EXOPOLYSACCHARIDE FAMILY"/>
    <property type="match status" value="1"/>
</dbReference>
<feature type="transmembrane region" description="Helical" evidence="2">
    <location>
        <begin position="32"/>
        <end position="49"/>
    </location>
</feature>
<evidence type="ECO:0000256" key="2">
    <source>
        <dbReference type="SAM" id="Phobius"/>
    </source>
</evidence>
<dbReference type="InterPro" id="IPR027417">
    <property type="entry name" value="P-loop_NTPase"/>
</dbReference>
<feature type="region of interest" description="Disordered" evidence="1">
    <location>
        <begin position="380"/>
        <end position="416"/>
    </location>
</feature>
<dbReference type="SUPFAM" id="SSF52540">
    <property type="entry name" value="P-loop containing nucleoside triphosphate hydrolases"/>
    <property type="match status" value="1"/>
</dbReference>
<dbReference type="RefSeq" id="WP_369777807.1">
    <property type="nucleotide sequence ID" value="NZ_CP165727.1"/>
</dbReference>
<keyword evidence="2" id="KW-0472">Membrane</keyword>
<feature type="region of interest" description="Disordered" evidence="1">
    <location>
        <begin position="521"/>
        <end position="597"/>
    </location>
</feature>
<sequence>MIETNRPAAVPAEDEPDLLRDQFKQLLRYRRLLGAGVGIGLLGGVYLGISTADTYVATADIVLRAPTDDPFNPSLAPDKAINIGSERQVALSSSIANEAAKKLGVSSKDFAGLRSGLQVTNPPQTMVLRFTYTASSPKQAATRANAMTEAYLLKRQESLDVTRDKMVKGYQEQRDPVAKNLDELVKQINAMPAGPGRDAAYSSKTDLQSKVNTLNSNIAKLQALDMTPGRVTSAATPPSDTDGPGIPMSLALGAAVGLALGLLAAWVRLVFDPAPRSEGDVARALRAPVLGYLPRAKTIGGPLLAAGEEDPRLAEEFRSVAFRLAYDSRFADRRRLLVVAPRGSSETAAAAAVNLAASFAETGKDVLLIEADLRTPVLASQLPTGAGGRPRWSQTPGSPAAGGQAAAHGDSDWPDGRQLVVDAGESGAFDLIPGEPVRNVARALTSPRATRLISEADSPNSTVVVLAPPVLSYADALALVDRVDGVLVVCDPRAVHRSDLSRIRELISGAGGTVLGAVLHAPLPGEKRSRGGRGGKSKAAGAPAAAARPSAPQPQPQPLTRQPNQPHQANRQAEPEQHIPGDGTDTVALRTVRMGRR</sequence>
<keyword evidence="2" id="KW-0812">Transmembrane</keyword>
<evidence type="ECO:0000313" key="3">
    <source>
        <dbReference type="EMBL" id="XDV63961.1"/>
    </source>
</evidence>
<dbReference type="PANTHER" id="PTHR32309">
    <property type="entry name" value="TYROSINE-PROTEIN KINASE"/>
    <property type="match status" value="1"/>
</dbReference>
<dbReference type="AlphaFoldDB" id="A0AB39Y2I7"/>
<proteinExistence type="predicted"/>
<dbReference type="EMBL" id="CP165727">
    <property type="protein sequence ID" value="XDV63961.1"/>
    <property type="molecule type" value="Genomic_DNA"/>
</dbReference>
<feature type="compositionally biased region" description="Low complexity" evidence="1">
    <location>
        <begin position="537"/>
        <end position="550"/>
    </location>
</feature>
<evidence type="ECO:0000256" key="1">
    <source>
        <dbReference type="SAM" id="MobiDB-lite"/>
    </source>
</evidence>
<keyword evidence="2" id="KW-1133">Transmembrane helix</keyword>
<dbReference type="Gene3D" id="3.40.50.300">
    <property type="entry name" value="P-loop containing nucleotide triphosphate hydrolases"/>
    <property type="match status" value="1"/>
</dbReference>
<accession>A0AB39Y2I7</accession>
<gene>
    <name evidence="3" type="ORF">AB5J51_13980</name>
</gene>
<reference evidence="3" key="1">
    <citation type="submission" date="2024-08" db="EMBL/GenBank/DDBJ databases">
        <authorList>
            <person name="Yu S.T."/>
        </authorList>
    </citation>
    <scope>NUCLEOTIDE SEQUENCE</scope>
    <source>
        <strain evidence="3">R33</strain>
    </source>
</reference>